<dbReference type="InterPro" id="IPR046250">
    <property type="entry name" value="DUF6283"/>
</dbReference>
<proteinExistence type="predicted"/>
<accession>B3R9M7</accession>
<sequence length="142" mass="15565">MKAKRTEPKVTRIRPAGDNHQVVTVEGGRGLYRKQPCDDCPWRVDAVAEFPAEAFRHSAPTAYDMATHTFACHQSGQQKPATCAGFLLRGAEHNLSVRMGRMNGRIKNDVSDGGHALHPSYRAMAVANGVDPDDPVLQPCRD</sequence>
<dbReference type="BioCyc" id="CTAI977880:RALTA_RS20450-MONOMER"/>
<evidence type="ECO:0000313" key="1">
    <source>
        <dbReference type="EMBL" id="CAQ71602.1"/>
    </source>
</evidence>
<dbReference type="GeneID" id="29764196"/>
<dbReference type="Pfam" id="PF19800">
    <property type="entry name" value="DUF6283"/>
    <property type="match status" value="1"/>
</dbReference>
<protein>
    <submittedName>
        <fullName evidence="1">Uncharacterized protein</fullName>
    </submittedName>
</protein>
<dbReference type="AlphaFoldDB" id="B3R9M7"/>
<evidence type="ECO:0000313" key="2">
    <source>
        <dbReference type="Proteomes" id="UP000001692"/>
    </source>
</evidence>
<dbReference type="EMBL" id="CU633750">
    <property type="protein sequence ID" value="CAQ71602.1"/>
    <property type="molecule type" value="Genomic_DNA"/>
</dbReference>
<dbReference type="Proteomes" id="UP000001692">
    <property type="component" value="Chromosome 2"/>
</dbReference>
<name>B3R9M7_CUPTR</name>
<gene>
    <name evidence="1" type="ordered locus">RALTA_B0991</name>
</gene>
<keyword evidence="2" id="KW-1185">Reference proteome</keyword>
<dbReference type="KEGG" id="cti:RALTA_B0991"/>
<reference evidence="1 2" key="1">
    <citation type="journal article" date="2008" name="Genome Res.">
        <title>Genome sequence of the beta-rhizobium Cupriavidus taiwanensis and comparative genomics of rhizobia.</title>
        <authorList>
            <person name="Amadou C."/>
            <person name="Pascal G."/>
            <person name="Mangenot S."/>
            <person name="Glew M."/>
            <person name="Bontemps C."/>
            <person name="Capela D."/>
            <person name="Carrere S."/>
            <person name="Cruveiller S."/>
            <person name="Dossat C."/>
            <person name="Lajus A."/>
            <person name="Marchetti M."/>
            <person name="Poinsot V."/>
            <person name="Rouy Z."/>
            <person name="Servin B."/>
            <person name="Saad M."/>
            <person name="Schenowitz C."/>
            <person name="Barbe V."/>
            <person name="Batut J."/>
            <person name="Medigue C."/>
            <person name="Masson-Boivin C."/>
        </authorList>
    </citation>
    <scope>NUCLEOTIDE SEQUENCE [LARGE SCALE GENOMIC DNA]</scope>
    <source>
        <strain evidence="2">DSM 17343 / BCRC 17206 / CCUG 44338 / CIP 107171 / LMG 19424 / R1</strain>
    </source>
</reference>
<dbReference type="RefSeq" id="WP_012355822.1">
    <property type="nucleotide sequence ID" value="NC_010530.1"/>
</dbReference>
<organism evidence="1 2">
    <name type="scientific">Cupriavidus taiwanensis (strain DSM 17343 / BCRC 17206 / CCUG 44338 / CIP 107171 / LMG 19424 / R1)</name>
    <name type="common">Ralstonia taiwanensis (strain LMG 19424)</name>
    <dbReference type="NCBI Taxonomy" id="977880"/>
    <lineage>
        <taxon>Bacteria</taxon>
        <taxon>Pseudomonadati</taxon>
        <taxon>Pseudomonadota</taxon>
        <taxon>Betaproteobacteria</taxon>
        <taxon>Burkholderiales</taxon>
        <taxon>Burkholderiaceae</taxon>
        <taxon>Cupriavidus</taxon>
    </lineage>
</organism>
<dbReference type="HOGENOM" id="CLU_1812554_0_0_4"/>
<dbReference type="eggNOG" id="ENOG5033745">
    <property type="taxonomic scope" value="Bacteria"/>
</dbReference>